<gene>
    <name evidence="2" type="ORF">RED65_10614</name>
</gene>
<reference evidence="2 3" key="1">
    <citation type="submission" date="2006-03" db="EMBL/GenBank/DDBJ databases">
        <authorList>
            <person name="Pinhassi J."/>
            <person name="Pedros-Alio C."/>
            <person name="Ferriera S."/>
            <person name="Johnson J."/>
            <person name="Kravitz S."/>
            <person name="Halpern A."/>
            <person name="Remington K."/>
            <person name="Beeson K."/>
            <person name="Tran B."/>
            <person name="Rogers Y.-H."/>
            <person name="Friedman R."/>
            <person name="Venter J.C."/>
        </authorList>
    </citation>
    <scope>NUCLEOTIDE SEQUENCE [LARGE SCALE GENOMIC DNA]</scope>
    <source>
        <strain evidence="2 3">RED65</strain>
    </source>
</reference>
<feature type="domain" description="Thioredoxin-like fold" evidence="1">
    <location>
        <begin position="120"/>
        <end position="270"/>
    </location>
</feature>
<dbReference type="InterPro" id="IPR036249">
    <property type="entry name" value="Thioredoxin-like_sf"/>
</dbReference>
<sequence length="513" mass="57977">MSATSANMIRYSITIAYLVMTSLLLTGCDQAEVVENIGPSKANSLSSEVLARTDTASIHHRDLPLSDQIKLYNLDYQVYQLTSASLRETIERQGAHSQTVQWQLPTPDSPKAHFPLIPDWTLGNESSPWQLQLFCTLQSRPCSDLLVELSALAKHTKQDLYVQYYHFWHGFHKHAVKIAGATHCMQPSAKPSFLEALQTKQGQIDMAVLSAAIDLYSPAADKVYKCMQNDETLTYLSKRYDQIQQAGIRKAPSVFLNGHYLARGYELSQLFVAIKDDIEMISSKINHDLEWLQSWKTNNARSPSQDWALTKNNESVMRVSVGSRIGDFYIASVTEHGFGLYKDGKVEFIGQPQTSENQLYSTNQSTSADLHSNHQAITTSIAEEKTTNDHNEKFIPHDAKARYEAAISQLPKQALPQNWLDQQLMRQSELEQDFQLSDGQFEDKSLVKLSKDDIDPFYKTLGMKPGDVIMRVNDEWIHEQSNTLFQTLANEESVTISVMRKGKPVHLAFQVTP</sequence>
<dbReference type="InterPro" id="IPR036034">
    <property type="entry name" value="PDZ_sf"/>
</dbReference>
<proteinExistence type="predicted"/>
<dbReference type="EMBL" id="AAQH01000001">
    <property type="protein sequence ID" value="EAT13839.1"/>
    <property type="molecule type" value="Genomic_DNA"/>
</dbReference>
<dbReference type="Gene3D" id="3.40.30.10">
    <property type="entry name" value="Glutaredoxin"/>
    <property type="match status" value="1"/>
</dbReference>
<dbReference type="Gene3D" id="2.30.42.10">
    <property type="match status" value="1"/>
</dbReference>
<dbReference type="InterPro" id="IPR012336">
    <property type="entry name" value="Thioredoxin-like_fold"/>
</dbReference>
<dbReference type="AlphaFoldDB" id="Q1N5V3"/>
<name>Q1N5V3_9GAMM</name>
<dbReference type="Pfam" id="PF13462">
    <property type="entry name" value="Thioredoxin_4"/>
    <property type="match status" value="1"/>
</dbReference>
<protein>
    <submittedName>
        <fullName evidence="2">Agmatinase</fullName>
        <ecNumber evidence="2">3.5.3.11</ecNumber>
    </submittedName>
</protein>
<comment type="caution">
    <text evidence="2">The sequence shown here is derived from an EMBL/GenBank/DDBJ whole genome shotgun (WGS) entry which is preliminary data.</text>
</comment>
<dbReference type="OrthoDB" id="9780340at2"/>
<evidence type="ECO:0000313" key="2">
    <source>
        <dbReference type="EMBL" id="EAT13839.1"/>
    </source>
</evidence>
<dbReference type="Proteomes" id="UP000004263">
    <property type="component" value="Unassembled WGS sequence"/>
</dbReference>
<keyword evidence="2" id="KW-0378">Hydrolase</keyword>
<dbReference type="HOGENOM" id="CLU_528814_0_0_6"/>
<dbReference type="RefSeq" id="WP_007017260.1">
    <property type="nucleotide sequence ID" value="NZ_CH724113.1"/>
</dbReference>
<organism evidence="2 3">
    <name type="scientific">Bermanella marisrubri</name>
    <dbReference type="NCBI Taxonomy" id="207949"/>
    <lineage>
        <taxon>Bacteria</taxon>
        <taxon>Pseudomonadati</taxon>
        <taxon>Pseudomonadota</taxon>
        <taxon>Gammaproteobacteria</taxon>
        <taxon>Oceanospirillales</taxon>
        <taxon>Oceanospirillaceae</taxon>
        <taxon>Bermanella</taxon>
    </lineage>
</organism>
<evidence type="ECO:0000313" key="3">
    <source>
        <dbReference type="Proteomes" id="UP000004263"/>
    </source>
</evidence>
<dbReference type="GO" id="GO:0008783">
    <property type="term" value="F:agmatinase activity"/>
    <property type="evidence" value="ECO:0007669"/>
    <property type="project" value="UniProtKB-EC"/>
</dbReference>
<dbReference type="SUPFAM" id="SSF52833">
    <property type="entry name" value="Thioredoxin-like"/>
    <property type="match status" value="1"/>
</dbReference>
<dbReference type="EC" id="3.5.3.11" evidence="2"/>
<evidence type="ECO:0000259" key="1">
    <source>
        <dbReference type="Pfam" id="PF13462"/>
    </source>
</evidence>
<keyword evidence="3" id="KW-1185">Reference proteome</keyword>
<dbReference type="SUPFAM" id="SSF50156">
    <property type="entry name" value="PDZ domain-like"/>
    <property type="match status" value="1"/>
</dbReference>
<accession>Q1N5V3</accession>
<dbReference type="STRING" id="207949.RED65_10614"/>